<keyword evidence="2" id="KW-1185">Reference proteome</keyword>
<accession>A0ABP0G2Y7</accession>
<organism evidence="1 2">
    <name type="scientific">Clavelina lepadiformis</name>
    <name type="common">Light-bulb sea squirt</name>
    <name type="synonym">Ascidia lepadiformis</name>
    <dbReference type="NCBI Taxonomy" id="159417"/>
    <lineage>
        <taxon>Eukaryota</taxon>
        <taxon>Metazoa</taxon>
        <taxon>Chordata</taxon>
        <taxon>Tunicata</taxon>
        <taxon>Ascidiacea</taxon>
        <taxon>Aplousobranchia</taxon>
        <taxon>Clavelinidae</taxon>
        <taxon>Clavelina</taxon>
    </lineage>
</organism>
<evidence type="ECO:0000313" key="2">
    <source>
        <dbReference type="Proteomes" id="UP001642483"/>
    </source>
</evidence>
<protein>
    <submittedName>
        <fullName evidence="1">Uncharacterized protein</fullName>
    </submittedName>
</protein>
<dbReference type="EMBL" id="CAWYQH010000102">
    <property type="protein sequence ID" value="CAK8686211.1"/>
    <property type="molecule type" value="Genomic_DNA"/>
</dbReference>
<comment type="caution">
    <text evidence="1">The sequence shown here is derived from an EMBL/GenBank/DDBJ whole genome shotgun (WGS) entry which is preliminary data.</text>
</comment>
<sequence length="70" mass="8046">MIRSRISGKWYFTKPICAGPVMSSAVNAQSHIRGTSQQKSIEIENYNQLIEDDKRSSLGRRKLDTFTGWR</sequence>
<name>A0ABP0G2Y7_CLALP</name>
<reference evidence="1 2" key="1">
    <citation type="submission" date="2024-02" db="EMBL/GenBank/DDBJ databases">
        <authorList>
            <person name="Daric V."/>
            <person name="Darras S."/>
        </authorList>
    </citation>
    <scope>NUCLEOTIDE SEQUENCE [LARGE SCALE GENOMIC DNA]</scope>
</reference>
<gene>
    <name evidence="1" type="ORF">CVLEPA_LOCUS18164</name>
</gene>
<proteinExistence type="predicted"/>
<evidence type="ECO:0000313" key="1">
    <source>
        <dbReference type="EMBL" id="CAK8686211.1"/>
    </source>
</evidence>
<dbReference type="Proteomes" id="UP001642483">
    <property type="component" value="Unassembled WGS sequence"/>
</dbReference>